<dbReference type="CDD" id="cd11614">
    <property type="entry name" value="SAF_CpaB_FlgA_like"/>
    <property type="match status" value="1"/>
</dbReference>
<evidence type="ECO:0000256" key="1">
    <source>
        <dbReference type="SAM" id="Coils"/>
    </source>
</evidence>
<feature type="coiled-coil region" evidence="1">
    <location>
        <begin position="34"/>
        <end position="61"/>
    </location>
</feature>
<feature type="region of interest" description="Disordered" evidence="2">
    <location>
        <begin position="274"/>
        <end position="311"/>
    </location>
</feature>
<reference evidence="3 4" key="1">
    <citation type="submission" date="2016-02" db="EMBL/GenBank/DDBJ databases">
        <title>Comparison of Clostridium stercorarium subspecies using comparative genomics and transcriptomics.</title>
        <authorList>
            <person name="Schellenberg J."/>
            <person name="Thallinger G."/>
            <person name="Levin D.B."/>
            <person name="Zhang X."/>
            <person name="Alvare G."/>
            <person name="Fristensky B."/>
            <person name="Sparling R."/>
        </authorList>
    </citation>
    <scope>NUCLEOTIDE SEQUENCE [LARGE SCALE GENOMIC DNA]</scope>
    <source>
        <strain evidence="3 4">DSM 2910</strain>
    </source>
</reference>
<dbReference type="AlphaFoldDB" id="A0A1B1YH05"/>
<sequence length="311" mass="35726">MAFFRRKRMRTVLLSMLISLLVIILFSVAYCIFRQRLGRTVNEYEENLEKLRLDLYSLNRLVYIPKQDIPSGTVLTRDMFDIVEMKLNIPQAEFIDETDMGKVNMIYLPAGTPVLKMTVADEKLPDDLRELEFNMFLVQSNQKKGDFVDVRIVFPNGENYIVLSKKKIVDIIPEENTIRLWLDETEIHNISSAIIDAYIHPGTKLYVTKYVMPELQEAAIPFYAANEAVLNLMHKDPNIVEKASDALARELRASLERNLNSVAAENIGRVSSGVSEEMSKSKKIIQPTENSDSDTNTYTNHENSEETEFYN</sequence>
<accession>A0A1B1YH05</accession>
<protein>
    <recommendedName>
        <fullName evidence="5">SAF domain-containing protein</fullName>
    </recommendedName>
</protein>
<dbReference type="Proteomes" id="UP000092971">
    <property type="component" value="Chromosome"/>
</dbReference>
<feature type="compositionally biased region" description="Polar residues" evidence="2">
    <location>
        <begin position="287"/>
        <end position="301"/>
    </location>
</feature>
<evidence type="ECO:0008006" key="5">
    <source>
        <dbReference type="Google" id="ProtNLM"/>
    </source>
</evidence>
<proteinExistence type="predicted"/>
<organism evidence="3 4">
    <name type="scientific">Thermoclostridium stercorarium subsp. thermolacticum DSM 2910</name>
    <dbReference type="NCBI Taxonomy" id="1121336"/>
    <lineage>
        <taxon>Bacteria</taxon>
        <taxon>Bacillati</taxon>
        <taxon>Bacillota</taxon>
        <taxon>Clostridia</taxon>
        <taxon>Eubacteriales</taxon>
        <taxon>Oscillospiraceae</taxon>
        <taxon>Thermoclostridium</taxon>
    </lineage>
</organism>
<evidence type="ECO:0000313" key="3">
    <source>
        <dbReference type="EMBL" id="ANX00012.1"/>
    </source>
</evidence>
<keyword evidence="1" id="KW-0175">Coiled coil</keyword>
<name>A0A1B1YH05_THEST</name>
<evidence type="ECO:0000256" key="2">
    <source>
        <dbReference type="SAM" id="MobiDB-lite"/>
    </source>
</evidence>
<dbReference type="RefSeq" id="WP_015359041.1">
    <property type="nucleotide sequence ID" value="NZ_CP014672.1"/>
</dbReference>
<gene>
    <name evidence="3" type="ORF">CSTERTH_06470</name>
</gene>
<dbReference type="EMBL" id="CP014672">
    <property type="protein sequence ID" value="ANX00012.1"/>
    <property type="molecule type" value="Genomic_DNA"/>
</dbReference>
<evidence type="ECO:0000313" key="4">
    <source>
        <dbReference type="Proteomes" id="UP000092971"/>
    </source>
</evidence>
<dbReference type="OrthoDB" id="2840666at2"/>